<reference evidence="6 7" key="1">
    <citation type="submission" date="2019-12" db="EMBL/GenBank/DDBJ databases">
        <title>Genomic-based taxomic classification of the family Erythrobacteraceae.</title>
        <authorList>
            <person name="Xu L."/>
        </authorList>
    </citation>
    <scope>NUCLEOTIDE SEQUENCE [LARGE SCALE GENOMIC DNA]</scope>
    <source>
        <strain evidence="6 7">LMG 29519</strain>
    </source>
</reference>
<feature type="chain" id="PRO_5026205227" description="EF-hand domain-containing protein" evidence="4">
    <location>
        <begin position="22"/>
        <end position="215"/>
    </location>
</feature>
<evidence type="ECO:0000256" key="4">
    <source>
        <dbReference type="SAM" id="SignalP"/>
    </source>
</evidence>
<dbReference type="EMBL" id="WTYR01000001">
    <property type="protein sequence ID" value="MXP10740.1"/>
    <property type="molecule type" value="Genomic_DNA"/>
</dbReference>
<dbReference type="GO" id="GO:0005509">
    <property type="term" value="F:calcium ion binding"/>
    <property type="evidence" value="ECO:0007669"/>
    <property type="project" value="InterPro"/>
</dbReference>
<dbReference type="PANTHER" id="PTHR10827">
    <property type="entry name" value="RETICULOCALBIN"/>
    <property type="match status" value="1"/>
</dbReference>
<feature type="compositionally biased region" description="Basic and acidic residues" evidence="3">
    <location>
        <begin position="91"/>
        <end position="116"/>
    </location>
</feature>
<evidence type="ECO:0000259" key="5">
    <source>
        <dbReference type="PROSITE" id="PS50222"/>
    </source>
</evidence>
<dbReference type="Pfam" id="PF13202">
    <property type="entry name" value="EF-hand_5"/>
    <property type="match status" value="3"/>
</dbReference>
<dbReference type="AlphaFoldDB" id="A0A6I4U405"/>
<dbReference type="PROSITE" id="PS00018">
    <property type="entry name" value="EF_HAND_1"/>
    <property type="match status" value="2"/>
</dbReference>
<dbReference type="PANTHER" id="PTHR10827:SF98">
    <property type="entry name" value="45 KDA CALCIUM-BINDING PROTEIN"/>
    <property type="match status" value="1"/>
</dbReference>
<feature type="domain" description="EF-hand" evidence="5">
    <location>
        <begin position="102"/>
        <end position="137"/>
    </location>
</feature>
<dbReference type="Proteomes" id="UP000429229">
    <property type="component" value="Unassembled WGS sequence"/>
</dbReference>
<dbReference type="Gene3D" id="1.10.238.10">
    <property type="entry name" value="EF-hand"/>
    <property type="match status" value="2"/>
</dbReference>
<accession>A0A6I4U405</accession>
<feature type="compositionally biased region" description="Basic residues" evidence="3">
    <location>
        <begin position="143"/>
        <end position="153"/>
    </location>
</feature>
<keyword evidence="7" id="KW-1185">Reference proteome</keyword>
<dbReference type="SMART" id="SM00054">
    <property type="entry name" value="EFh"/>
    <property type="match status" value="3"/>
</dbReference>
<feature type="domain" description="EF-hand" evidence="5">
    <location>
        <begin position="63"/>
        <end position="98"/>
    </location>
</feature>
<gene>
    <name evidence="6" type="ORF">GRI68_11175</name>
</gene>
<dbReference type="InterPro" id="IPR018247">
    <property type="entry name" value="EF_Hand_1_Ca_BS"/>
</dbReference>
<evidence type="ECO:0000313" key="6">
    <source>
        <dbReference type="EMBL" id="MXP10740.1"/>
    </source>
</evidence>
<comment type="caution">
    <text evidence="6">The sequence shown here is derived from an EMBL/GenBank/DDBJ whole genome shotgun (WGS) entry which is preliminary data.</text>
</comment>
<evidence type="ECO:0000256" key="3">
    <source>
        <dbReference type="SAM" id="MobiDB-lite"/>
    </source>
</evidence>
<feature type="region of interest" description="Disordered" evidence="3">
    <location>
        <begin position="91"/>
        <end position="157"/>
    </location>
</feature>
<dbReference type="SUPFAM" id="SSF47473">
    <property type="entry name" value="EF-hand"/>
    <property type="match status" value="1"/>
</dbReference>
<feature type="region of interest" description="Disordered" evidence="3">
    <location>
        <begin position="191"/>
        <end position="215"/>
    </location>
</feature>
<dbReference type="PROSITE" id="PS50222">
    <property type="entry name" value="EF_HAND_2"/>
    <property type="match status" value="2"/>
</dbReference>
<evidence type="ECO:0000256" key="2">
    <source>
        <dbReference type="ARBA" id="ARBA00022737"/>
    </source>
</evidence>
<feature type="signal peptide" evidence="4">
    <location>
        <begin position="1"/>
        <end position="21"/>
    </location>
</feature>
<evidence type="ECO:0000313" key="7">
    <source>
        <dbReference type="Proteomes" id="UP000429229"/>
    </source>
</evidence>
<keyword evidence="1" id="KW-0479">Metal-binding</keyword>
<keyword evidence="4" id="KW-0732">Signal</keyword>
<protein>
    <recommendedName>
        <fullName evidence="5">EF-hand domain-containing protein</fullName>
    </recommendedName>
</protein>
<name>A0A6I4U405_9SPHN</name>
<feature type="compositionally biased region" description="Basic and acidic residues" evidence="3">
    <location>
        <begin position="198"/>
        <end position="208"/>
    </location>
</feature>
<organism evidence="6 7">
    <name type="scientific">Alteriqipengyuania halimionae</name>
    <dbReference type="NCBI Taxonomy" id="1926630"/>
    <lineage>
        <taxon>Bacteria</taxon>
        <taxon>Pseudomonadati</taxon>
        <taxon>Pseudomonadota</taxon>
        <taxon>Alphaproteobacteria</taxon>
        <taxon>Sphingomonadales</taxon>
        <taxon>Erythrobacteraceae</taxon>
        <taxon>Alteriqipengyuania</taxon>
    </lineage>
</organism>
<evidence type="ECO:0000256" key="1">
    <source>
        <dbReference type="ARBA" id="ARBA00022723"/>
    </source>
</evidence>
<dbReference type="OrthoDB" id="113323at2"/>
<proteinExistence type="predicted"/>
<keyword evidence="2" id="KW-0677">Repeat</keyword>
<dbReference type="InterPro" id="IPR002048">
    <property type="entry name" value="EF_hand_dom"/>
</dbReference>
<dbReference type="RefSeq" id="WP_160617307.1">
    <property type="nucleotide sequence ID" value="NZ_WTYR01000001.1"/>
</dbReference>
<sequence>MKKTILTLGAAALAMTGAAQAQDRTQPRPGADRVITKADHDARAAKMWQRLDVNGDGVLDQADRSARMAKRFERIDANGDGEVTQAEMQAAREARQAKRAERRAQRSERRFARLDADNSGGLSQEELNAGRAKMGGKASERRGKMKRGGKRGRGGAMAMLRQADTNGDQRITLAEFEAAHAKRFAAMDANGDGQVTAAERKAARDKMRSQRRGQR</sequence>
<dbReference type="InterPro" id="IPR011992">
    <property type="entry name" value="EF-hand-dom_pair"/>
</dbReference>